<feature type="domain" description="KaiC-like" evidence="3">
    <location>
        <begin position="5"/>
        <end position="208"/>
    </location>
</feature>
<dbReference type="InterPro" id="IPR014774">
    <property type="entry name" value="KaiC-like_dom"/>
</dbReference>
<comment type="caution">
    <text evidence="4">The sequence shown here is derived from an EMBL/GenBank/DDBJ whole genome shotgun (WGS) entry which is preliminary data.</text>
</comment>
<evidence type="ECO:0000259" key="3">
    <source>
        <dbReference type="Pfam" id="PF06745"/>
    </source>
</evidence>
<evidence type="ECO:0000313" key="4">
    <source>
        <dbReference type="EMBL" id="HGZ60638.1"/>
    </source>
</evidence>
<name>A0A7J3SN83_9CREN</name>
<evidence type="ECO:0000256" key="2">
    <source>
        <dbReference type="ARBA" id="ARBA00022840"/>
    </source>
</evidence>
<gene>
    <name evidence="4" type="ORF">ENW83_05505</name>
</gene>
<organism evidence="4">
    <name type="scientific">Fervidicoccus fontis</name>
    <dbReference type="NCBI Taxonomy" id="683846"/>
    <lineage>
        <taxon>Archaea</taxon>
        <taxon>Thermoproteota</taxon>
        <taxon>Thermoprotei</taxon>
        <taxon>Fervidicoccales</taxon>
        <taxon>Fervidicoccaceae</taxon>
        <taxon>Fervidicoccus</taxon>
    </lineage>
</organism>
<dbReference type="AlphaFoldDB" id="A0A7J3SN83"/>
<evidence type="ECO:0000256" key="1">
    <source>
        <dbReference type="ARBA" id="ARBA00022741"/>
    </source>
</evidence>
<dbReference type="EMBL" id="DTLS01000159">
    <property type="protein sequence ID" value="HGZ60638.1"/>
    <property type="molecule type" value="Genomic_DNA"/>
</dbReference>
<keyword evidence="1" id="KW-0547">Nucleotide-binding</keyword>
<dbReference type="Pfam" id="PF06745">
    <property type="entry name" value="ATPase"/>
    <property type="match status" value="1"/>
</dbReference>
<dbReference type="GO" id="GO:0005524">
    <property type="term" value="F:ATP binding"/>
    <property type="evidence" value="ECO:0007669"/>
    <property type="project" value="UniProtKB-KW"/>
</dbReference>
<keyword evidence="2" id="KW-0067">ATP-binding</keyword>
<sequence length="233" mass="26067">MKLMSTGNEELDVKLQGGLPFPNLMLIEGPHGSSKTVVAQQFLYGALKSGLRAMVFTTETTSYDYFRKMRTLNYDVRDYLIRDKLRIYSLQISEEGWGGILERLILKKVSSFIEKNKNNFNFVLIDSLTHILSPLGEEDVLGFFSHARMLASEEMMLVFTVHPGAMEEKIATRGKALFDSYIRLSVATLGGRSVKVMEIVKLKGAPSTFDATITFDVDPAFGLKLIPIALARS</sequence>
<dbReference type="SUPFAM" id="SSF52540">
    <property type="entry name" value="P-loop containing nucleoside triphosphate hydrolases"/>
    <property type="match status" value="1"/>
</dbReference>
<dbReference type="PANTHER" id="PTHR43637:SF3">
    <property type="entry name" value="FLAGELLA-RELATED PROTEIN H-RELATED"/>
    <property type="match status" value="1"/>
</dbReference>
<dbReference type="NCBIfam" id="NF004723">
    <property type="entry name" value="PRK06067.1"/>
    <property type="match status" value="1"/>
</dbReference>
<proteinExistence type="predicted"/>
<dbReference type="InterPro" id="IPR027417">
    <property type="entry name" value="P-loop_NTPase"/>
</dbReference>
<reference evidence="4" key="1">
    <citation type="journal article" date="2020" name="mSystems">
        <title>Genome- and Community-Level Interaction Insights into Carbon Utilization and Element Cycling Functions of Hydrothermarchaeota in Hydrothermal Sediment.</title>
        <authorList>
            <person name="Zhou Z."/>
            <person name="Liu Y."/>
            <person name="Xu W."/>
            <person name="Pan J."/>
            <person name="Luo Z.H."/>
            <person name="Li M."/>
        </authorList>
    </citation>
    <scope>NUCLEOTIDE SEQUENCE [LARGE SCALE GENOMIC DNA]</scope>
    <source>
        <strain evidence="4">SpSt-885</strain>
    </source>
</reference>
<dbReference type="PANTHER" id="PTHR43637">
    <property type="entry name" value="UPF0273 PROTEIN TM_0370"/>
    <property type="match status" value="1"/>
</dbReference>
<accession>A0A7J3SN83</accession>
<dbReference type="Gene3D" id="3.40.50.300">
    <property type="entry name" value="P-loop containing nucleotide triphosphate hydrolases"/>
    <property type="match status" value="1"/>
</dbReference>
<protein>
    <submittedName>
        <fullName evidence="4">ATPase</fullName>
    </submittedName>
</protein>